<dbReference type="Gene3D" id="3.40.20.10">
    <property type="entry name" value="Severin"/>
    <property type="match status" value="3"/>
</dbReference>
<dbReference type="InterPro" id="IPR007123">
    <property type="entry name" value="Gelsolin-like_dom"/>
</dbReference>
<reference evidence="3 4" key="1">
    <citation type="journal article" date="2020" name="Nat. Food">
        <title>A phased Vanilla planifolia genome enables genetic improvement of flavour and production.</title>
        <authorList>
            <person name="Hasing T."/>
            <person name="Tang H."/>
            <person name="Brym M."/>
            <person name="Khazi F."/>
            <person name="Huang T."/>
            <person name="Chambers A.H."/>
        </authorList>
    </citation>
    <scope>NUCLEOTIDE SEQUENCE [LARGE SCALE GENOMIC DNA]</scope>
    <source>
        <tissue evidence="3">Leaf</tissue>
    </source>
</reference>
<dbReference type="InterPro" id="IPR029006">
    <property type="entry name" value="ADF-H/Gelsolin-like_dom_sf"/>
</dbReference>
<dbReference type="GO" id="GO:0051015">
    <property type="term" value="F:actin filament binding"/>
    <property type="evidence" value="ECO:0007669"/>
    <property type="project" value="InterPro"/>
</dbReference>
<protein>
    <recommendedName>
        <fullName evidence="2">Gelsolin-like domain-containing protein</fullName>
    </recommendedName>
</protein>
<feature type="domain" description="Gelsolin-like" evidence="2">
    <location>
        <begin position="198"/>
        <end position="234"/>
    </location>
</feature>
<evidence type="ECO:0000259" key="2">
    <source>
        <dbReference type="Pfam" id="PF00626"/>
    </source>
</evidence>
<sequence length="264" mass="29270">MGRSTSLEERKNASVAAEELSHAPGRPTARIVRIIEGFETVMFRSKFDIWPQNIDVAVSEDGRGKVAALIKRQGFKLKAPLKDAPPTEEPKAYIDCTGNLQVWRVSGSSKDLLPSNEQFKFYSGDSYIFQYTFAGAEKEEYLVGTWFGKKSVQIIAGGGVSFGYKKFVGEMAQEDETYTEEGIALFRVQGSGPDNMQAIQVDSVASSLNSSYCYILHNGNAVFTWLGSFTTAENQEVVERLLDIIKDEAKLGLTCTREDKARDD</sequence>
<keyword evidence="4" id="KW-1185">Reference proteome</keyword>
<evidence type="ECO:0000313" key="3">
    <source>
        <dbReference type="EMBL" id="KAG0476616.1"/>
    </source>
</evidence>
<proteinExistence type="predicted"/>
<dbReference type="Pfam" id="PF00626">
    <property type="entry name" value="Gelsolin"/>
    <property type="match status" value="1"/>
</dbReference>
<dbReference type="OrthoDB" id="192887at2759"/>
<evidence type="ECO:0000256" key="1">
    <source>
        <dbReference type="SAM" id="MobiDB-lite"/>
    </source>
</evidence>
<dbReference type="SUPFAM" id="SSF55753">
    <property type="entry name" value="Actin depolymerizing proteins"/>
    <property type="match status" value="3"/>
</dbReference>
<accession>A0A835QNH3</accession>
<name>A0A835QNH3_VANPL</name>
<feature type="compositionally biased region" description="Basic and acidic residues" evidence="1">
    <location>
        <begin position="1"/>
        <end position="12"/>
    </location>
</feature>
<dbReference type="SMART" id="SM00262">
    <property type="entry name" value="GEL"/>
    <property type="match status" value="1"/>
</dbReference>
<dbReference type="CDD" id="cd11288">
    <property type="entry name" value="gelsolin_S5_like"/>
    <property type="match status" value="1"/>
</dbReference>
<organism evidence="3 4">
    <name type="scientific">Vanilla planifolia</name>
    <name type="common">Vanilla</name>
    <dbReference type="NCBI Taxonomy" id="51239"/>
    <lineage>
        <taxon>Eukaryota</taxon>
        <taxon>Viridiplantae</taxon>
        <taxon>Streptophyta</taxon>
        <taxon>Embryophyta</taxon>
        <taxon>Tracheophyta</taxon>
        <taxon>Spermatophyta</taxon>
        <taxon>Magnoliopsida</taxon>
        <taxon>Liliopsida</taxon>
        <taxon>Asparagales</taxon>
        <taxon>Orchidaceae</taxon>
        <taxon>Vanilloideae</taxon>
        <taxon>Vanilleae</taxon>
        <taxon>Vanilla</taxon>
    </lineage>
</organism>
<dbReference type="GO" id="GO:0051014">
    <property type="term" value="P:actin filament severing"/>
    <property type="evidence" value="ECO:0007669"/>
    <property type="project" value="TreeGrafter"/>
</dbReference>
<dbReference type="PANTHER" id="PTHR11977">
    <property type="entry name" value="VILLIN"/>
    <property type="match status" value="1"/>
</dbReference>
<dbReference type="EMBL" id="JADCNL010000006">
    <property type="protein sequence ID" value="KAG0476616.1"/>
    <property type="molecule type" value="Genomic_DNA"/>
</dbReference>
<feature type="region of interest" description="Disordered" evidence="1">
    <location>
        <begin position="1"/>
        <end position="22"/>
    </location>
</feature>
<comment type="caution">
    <text evidence="3">The sequence shown here is derived from an EMBL/GenBank/DDBJ whole genome shotgun (WGS) entry which is preliminary data.</text>
</comment>
<dbReference type="PRINTS" id="PR00597">
    <property type="entry name" value="GELSOLIN"/>
</dbReference>
<evidence type="ECO:0000313" key="4">
    <source>
        <dbReference type="Proteomes" id="UP000636800"/>
    </source>
</evidence>
<dbReference type="Proteomes" id="UP000636800">
    <property type="component" value="Chromosome 6"/>
</dbReference>
<gene>
    <name evidence="3" type="ORF">HPP92_013457</name>
</gene>
<dbReference type="AlphaFoldDB" id="A0A835QNH3"/>
<dbReference type="PANTHER" id="PTHR11977:SF138">
    <property type="entry name" value="VILLIN-4"/>
    <property type="match status" value="1"/>
</dbReference>
<dbReference type="InterPro" id="IPR007122">
    <property type="entry name" value="Villin/Gelsolin"/>
</dbReference>